<keyword evidence="6" id="KW-1185">Reference proteome</keyword>
<dbReference type="SMART" id="SM00226">
    <property type="entry name" value="LMWPc"/>
    <property type="match status" value="1"/>
</dbReference>
<reference evidence="5" key="1">
    <citation type="journal article" date="2022" name="ISME J.">
        <title>Identification of active gaseous-alkane degraders at natural gas seeps.</title>
        <authorList>
            <person name="Farhan Ul Haque M."/>
            <person name="Hernandez M."/>
            <person name="Crombie A.T."/>
            <person name="Murrell J.C."/>
        </authorList>
    </citation>
    <scope>NUCLEOTIDE SEQUENCE</scope>
    <source>
        <strain evidence="5">ANDR5</strain>
    </source>
</reference>
<dbReference type="InterPro" id="IPR023485">
    <property type="entry name" value="Ptyr_pPase"/>
</dbReference>
<evidence type="ECO:0000313" key="6">
    <source>
        <dbReference type="Proteomes" id="UP001139068"/>
    </source>
</evidence>
<dbReference type="Proteomes" id="UP001139068">
    <property type="component" value="Unassembled WGS sequence"/>
</dbReference>
<keyword evidence="3" id="KW-0904">Protein phosphatase</keyword>
<evidence type="ECO:0000256" key="2">
    <source>
        <dbReference type="ARBA" id="ARBA00022801"/>
    </source>
</evidence>
<accession>A0ABS9YRF7</accession>
<name>A0ABS9YRF7_9MYCO</name>
<organism evidence="5 6">
    <name type="scientific">Candidatus Mycolicibacterium alkanivorans</name>
    <dbReference type="NCBI Taxonomy" id="2954114"/>
    <lineage>
        <taxon>Bacteria</taxon>
        <taxon>Bacillati</taxon>
        <taxon>Actinomycetota</taxon>
        <taxon>Actinomycetes</taxon>
        <taxon>Mycobacteriales</taxon>
        <taxon>Mycobacteriaceae</taxon>
        <taxon>Mycolicibacterium</taxon>
    </lineage>
</organism>
<comment type="similarity">
    <text evidence="1">Belongs to the low molecular weight phosphotyrosine protein phosphatase family.</text>
</comment>
<dbReference type="Pfam" id="PF01451">
    <property type="entry name" value="LMWPc"/>
    <property type="match status" value="1"/>
</dbReference>
<evidence type="ECO:0000259" key="4">
    <source>
        <dbReference type="SMART" id="SM00226"/>
    </source>
</evidence>
<evidence type="ECO:0000256" key="1">
    <source>
        <dbReference type="ARBA" id="ARBA00011063"/>
    </source>
</evidence>
<protein>
    <submittedName>
        <fullName evidence="5">Low molecular weight phosphatase family protein</fullName>
    </submittedName>
</protein>
<dbReference type="Gene3D" id="3.40.50.2300">
    <property type="match status" value="1"/>
</dbReference>
<keyword evidence="2" id="KW-0378">Hydrolase</keyword>
<dbReference type="InterPro" id="IPR017867">
    <property type="entry name" value="Tyr_phospatase_low_mol_wt"/>
</dbReference>
<dbReference type="PANTHER" id="PTHR11717:SF31">
    <property type="entry name" value="LOW MOLECULAR WEIGHT PROTEIN-TYROSINE-PHOSPHATASE ETP-RELATED"/>
    <property type="match status" value="1"/>
</dbReference>
<feature type="domain" description="Phosphotyrosine protein phosphatase I" evidence="4">
    <location>
        <begin position="1"/>
        <end position="168"/>
    </location>
</feature>
<gene>
    <name evidence="5" type="ORF">K9U37_00250</name>
</gene>
<dbReference type="PRINTS" id="PR00719">
    <property type="entry name" value="LMWPTPASE"/>
</dbReference>
<evidence type="ECO:0000313" key="5">
    <source>
        <dbReference type="EMBL" id="MCI4673462.1"/>
    </source>
</evidence>
<evidence type="ECO:0000256" key="3">
    <source>
        <dbReference type="ARBA" id="ARBA00022912"/>
    </source>
</evidence>
<dbReference type="PANTHER" id="PTHR11717">
    <property type="entry name" value="LOW MOLECULAR WEIGHT PROTEIN TYROSINE PHOSPHATASE"/>
    <property type="match status" value="1"/>
</dbReference>
<dbReference type="InterPro" id="IPR050438">
    <property type="entry name" value="LMW_PTPase"/>
</dbReference>
<dbReference type="InterPro" id="IPR036196">
    <property type="entry name" value="Ptyr_pPase_sf"/>
</dbReference>
<comment type="caution">
    <text evidence="5">The sequence shown here is derived from an EMBL/GenBank/DDBJ whole genome shotgun (WGS) entry which is preliminary data.</text>
</comment>
<dbReference type="SUPFAM" id="SSF52788">
    <property type="entry name" value="Phosphotyrosine protein phosphatases I"/>
    <property type="match status" value="1"/>
</dbReference>
<dbReference type="EMBL" id="JAIVFL010000001">
    <property type="protein sequence ID" value="MCI4673462.1"/>
    <property type="molecule type" value="Genomic_DNA"/>
</dbReference>
<proteinExistence type="inferred from homology"/>
<sequence>MYVLFVCTGNICRSPTAERLATAYATQLQMTNFTASSAGTRAMINRPIHPAAAPVLEKLGGDASNFAARQLTPRIASDADLVLTMTQAHRDTVLELAPRQLHRTFTLPEAARLAAEFGPDKLSDLPRLRAYLRAGEAPDITDPIGQGPEIFSEVGSQIAELLPPVLELCQRSQV</sequence>